<organism evidence="1 2">
    <name type="scientific">Bacteroides helcogenes (strain ATCC 35417 / DSM 20613 / JCM 6297 / CCUG 15421 / P 36-108)</name>
    <dbReference type="NCBI Taxonomy" id="693979"/>
    <lineage>
        <taxon>Bacteria</taxon>
        <taxon>Pseudomonadati</taxon>
        <taxon>Bacteroidota</taxon>
        <taxon>Bacteroidia</taxon>
        <taxon>Bacteroidales</taxon>
        <taxon>Bacteroidaceae</taxon>
        <taxon>Bacteroides</taxon>
    </lineage>
</organism>
<name>E6SQT0_BACT6</name>
<dbReference type="eggNOG" id="COG2944">
    <property type="taxonomic scope" value="Bacteria"/>
</dbReference>
<evidence type="ECO:0000313" key="1">
    <source>
        <dbReference type="EMBL" id="ADV44013.1"/>
    </source>
</evidence>
<dbReference type="HOGENOM" id="CLU_2328054_0_0_10"/>
<accession>E6SQT0</accession>
<dbReference type="STRING" id="693979.Bache_2041"/>
<dbReference type="AlphaFoldDB" id="E6SQT0"/>
<keyword evidence="2" id="KW-1185">Reference proteome</keyword>
<evidence type="ECO:0000313" key="2">
    <source>
        <dbReference type="Proteomes" id="UP000008630"/>
    </source>
</evidence>
<proteinExistence type="predicted"/>
<protein>
    <submittedName>
        <fullName evidence="1">Uncharacterized protein</fullName>
    </submittedName>
</protein>
<reference evidence="1 2" key="2">
    <citation type="journal article" date="2011" name="Stand. Genomic Sci.">
        <title>Complete genome sequence of Bacteroides helcogenes type strain (P 36-108).</title>
        <authorList>
            <person name="Pati A."/>
            <person name="Gronow S."/>
            <person name="Zeytun A."/>
            <person name="Lapidus A."/>
            <person name="Nolan M."/>
            <person name="Hammon N."/>
            <person name="Deshpande S."/>
            <person name="Cheng J.F."/>
            <person name="Tapia R."/>
            <person name="Han C."/>
            <person name="Goodwin L."/>
            <person name="Pitluck S."/>
            <person name="Liolios K."/>
            <person name="Pagani I."/>
            <person name="Ivanova N."/>
            <person name="Mavromatis K."/>
            <person name="Chen A."/>
            <person name="Palaniappan K."/>
            <person name="Land M."/>
            <person name="Hauser L."/>
            <person name="Chang Y.J."/>
            <person name="Jeffries C.D."/>
            <person name="Detter J.C."/>
            <person name="Brambilla E."/>
            <person name="Rohde M."/>
            <person name="Goker M."/>
            <person name="Woyke T."/>
            <person name="Bristow J."/>
            <person name="Eisen J.A."/>
            <person name="Markowitz V."/>
            <person name="Hugenholtz P."/>
            <person name="Kyrpides N.C."/>
            <person name="Klenk H.P."/>
            <person name="Lucas S."/>
        </authorList>
    </citation>
    <scope>NUCLEOTIDE SEQUENCE [LARGE SCALE GENOMIC DNA]</scope>
    <source>
        <strain evidence="2">ATCC 35417 / DSM 20613 / JCM 6297 / CCUG 15421 / P 36-108</strain>
    </source>
</reference>
<dbReference type="EMBL" id="CP002352">
    <property type="protein sequence ID" value="ADV44013.1"/>
    <property type="molecule type" value="Genomic_DNA"/>
</dbReference>
<dbReference type="KEGG" id="bhl:Bache_2041"/>
<sequence length="98" mass="11834">MKEEVGAFLRLFHQKLKIFRIKRRRIMKSPFTGGKVTLQQEKSELIFRKEKFQYVSLYYQCEDTKERFTTTEIDEINLGQVYNQYRAKYGIPIISDEV</sequence>
<dbReference type="Proteomes" id="UP000008630">
    <property type="component" value="Chromosome"/>
</dbReference>
<gene>
    <name evidence="1" type="ordered locus">Bache_2041</name>
</gene>
<reference key="1">
    <citation type="submission" date="2010-11" db="EMBL/GenBank/DDBJ databases">
        <title>The complete genome of Bacteroides helcogenes P 36-108.</title>
        <authorList>
            <consortium name="US DOE Joint Genome Institute (JGI-PGF)"/>
            <person name="Lucas S."/>
            <person name="Copeland A."/>
            <person name="Lapidus A."/>
            <person name="Bruce D."/>
            <person name="Goodwin L."/>
            <person name="Pitluck S."/>
            <person name="Kyrpides N."/>
            <person name="Mavromatis K."/>
            <person name="Ivanova N."/>
            <person name="Zeytun A."/>
            <person name="Brettin T."/>
            <person name="Detter J.C."/>
            <person name="Tapia R."/>
            <person name="Han C."/>
            <person name="Land M."/>
            <person name="Hauser L."/>
            <person name="Markowitz V."/>
            <person name="Cheng J.-F."/>
            <person name="Hugenholtz P."/>
            <person name="Woyke T."/>
            <person name="Wu D."/>
            <person name="Gronow S."/>
            <person name="Wellnitz S."/>
            <person name="Brambilla E."/>
            <person name="Klenk H.-P."/>
            <person name="Eisen J.A."/>
        </authorList>
    </citation>
    <scope>NUCLEOTIDE SEQUENCE</scope>
    <source>
        <strain>P 36-108</strain>
    </source>
</reference>